<dbReference type="GO" id="GO:0042245">
    <property type="term" value="P:RNA repair"/>
    <property type="evidence" value="ECO:0007669"/>
    <property type="project" value="UniProtKB-KW"/>
</dbReference>
<evidence type="ECO:0000256" key="7">
    <source>
        <dbReference type="ARBA" id="ARBA00023211"/>
    </source>
</evidence>
<keyword evidence="5" id="KW-0692">RNA repair</keyword>
<dbReference type="OrthoDB" id="9802323at2"/>
<feature type="binding site" evidence="10">
    <location>
        <position position="375"/>
    </location>
    <ligand>
        <name>GMP</name>
        <dbReference type="ChEBI" id="CHEBI:58115"/>
    </ligand>
</feature>
<dbReference type="RefSeq" id="WP_057859076.1">
    <property type="nucleotide sequence ID" value="NZ_LLYB01000070.1"/>
</dbReference>
<dbReference type="NCBIfam" id="NF007153">
    <property type="entry name" value="PRK09588.1"/>
    <property type="match status" value="1"/>
</dbReference>
<keyword evidence="2" id="KW-0436">Ligase</keyword>
<dbReference type="EC" id="6.5.1.8" evidence="1"/>
<evidence type="ECO:0000256" key="9">
    <source>
        <dbReference type="PIRSR" id="PIRSR601233-1"/>
    </source>
</evidence>
<evidence type="ECO:0000256" key="10">
    <source>
        <dbReference type="PIRSR" id="PIRSR601233-2"/>
    </source>
</evidence>
<evidence type="ECO:0000256" key="4">
    <source>
        <dbReference type="ARBA" id="ARBA00022741"/>
    </source>
</evidence>
<dbReference type="NCBIfam" id="TIGR03073">
    <property type="entry name" value="release_rtcB"/>
    <property type="match status" value="1"/>
</dbReference>
<feature type="binding site" evidence="10">
    <location>
        <position position="277"/>
    </location>
    <ligand>
        <name>GMP</name>
        <dbReference type="ChEBI" id="CHEBI:58115"/>
    </ligand>
</feature>
<proteinExistence type="predicted"/>
<comment type="catalytic activity">
    <reaction evidence="8">
        <text>a 3'-end 3'-phospho-ribonucleotide-RNA + a 5'-end dephospho-ribonucleoside-RNA + GTP = a ribonucleotidyl-ribonucleotide-RNA + GMP + diphosphate</text>
        <dbReference type="Rhea" id="RHEA:68076"/>
        <dbReference type="Rhea" id="RHEA-COMP:10463"/>
        <dbReference type="Rhea" id="RHEA-COMP:13936"/>
        <dbReference type="Rhea" id="RHEA-COMP:17355"/>
        <dbReference type="ChEBI" id="CHEBI:33019"/>
        <dbReference type="ChEBI" id="CHEBI:37565"/>
        <dbReference type="ChEBI" id="CHEBI:58115"/>
        <dbReference type="ChEBI" id="CHEBI:83062"/>
        <dbReference type="ChEBI" id="CHEBI:138284"/>
        <dbReference type="ChEBI" id="CHEBI:173118"/>
        <dbReference type="EC" id="6.5.1.8"/>
    </reaction>
</comment>
<feature type="binding site" evidence="10">
    <location>
        <begin position="136"/>
        <end position="140"/>
    </location>
    <ligand>
        <name>GMP</name>
        <dbReference type="ChEBI" id="CHEBI:58115"/>
    </ligand>
</feature>
<evidence type="ECO:0000256" key="5">
    <source>
        <dbReference type="ARBA" id="ARBA00022800"/>
    </source>
</evidence>
<feature type="binding site" evidence="11">
    <location>
        <position position="137"/>
    </location>
    <ligand>
        <name>Mn(2+)</name>
        <dbReference type="ChEBI" id="CHEBI:29035"/>
        <label>1</label>
    </ligand>
</feature>
<evidence type="ECO:0000256" key="2">
    <source>
        <dbReference type="ARBA" id="ARBA00022598"/>
    </source>
</evidence>
<comment type="caution">
    <text evidence="12">The sequence shown here is derived from an EMBL/GenBank/DDBJ whole genome shotgun (WGS) entry which is preliminary data.</text>
</comment>
<evidence type="ECO:0000256" key="3">
    <source>
        <dbReference type="ARBA" id="ARBA00022723"/>
    </source>
</evidence>
<evidence type="ECO:0000256" key="1">
    <source>
        <dbReference type="ARBA" id="ARBA00012726"/>
    </source>
</evidence>
<organism evidence="12 13">
    <name type="scientific">Bradyrhizobium lablabi</name>
    <dbReference type="NCBI Taxonomy" id="722472"/>
    <lineage>
        <taxon>Bacteria</taxon>
        <taxon>Pseudomonadati</taxon>
        <taxon>Pseudomonadota</taxon>
        <taxon>Alphaproteobacteria</taxon>
        <taxon>Hyphomicrobiales</taxon>
        <taxon>Nitrobacteraceae</taxon>
        <taxon>Bradyrhizobium</taxon>
    </lineage>
</organism>
<dbReference type="GO" id="GO:0046872">
    <property type="term" value="F:metal ion binding"/>
    <property type="evidence" value="ECO:0007669"/>
    <property type="project" value="UniProtKB-KW"/>
</dbReference>
<feature type="binding site" evidence="11">
    <location>
        <position position="168"/>
    </location>
    <ligand>
        <name>Mn(2+)</name>
        <dbReference type="ChEBI" id="CHEBI:29035"/>
        <label>2</label>
    </ligand>
</feature>
<dbReference type="InterPro" id="IPR036025">
    <property type="entry name" value="RtcB-like_sf"/>
</dbReference>
<evidence type="ECO:0000313" key="12">
    <source>
        <dbReference type="EMBL" id="KRR23178.1"/>
    </source>
</evidence>
<dbReference type="InterPro" id="IPR017510">
    <property type="entry name" value="RtcB2"/>
</dbReference>
<feature type="binding site" evidence="11">
    <location>
        <position position="238"/>
    </location>
    <ligand>
        <name>Mn(2+)</name>
        <dbReference type="ChEBI" id="CHEBI:29035"/>
        <label>2</label>
    </ligand>
</feature>
<reference evidence="12 13" key="1">
    <citation type="submission" date="2014-03" db="EMBL/GenBank/DDBJ databases">
        <title>Bradyrhizobium valentinum sp. nov., isolated from effective nodules of Lupinus mariae-josephae, a lupine endemic of basic-lime soils in Eastern Spain.</title>
        <authorList>
            <person name="Duran D."/>
            <person name="Rey L."/>
            <person name="Navarro A."/>
            <person name="Busquets A."/>
            <person name="Imperial J."/>
            <person name="Ruiz-Argueso T."/>
        </authorList>
    </citation>
    <scope>NUCLEOTIDE SEQUENCE [LARGE SCALE GENOMIC DNA]</scope>
    <source>
        <strain evidence="12 13">CCBAU 23086</strain>
    </source>
</reference>
<feature type="binding site" evidence="10">
    <location>
        <begin position="296"/>
        <end position="299"/>
    </location>
    <ligand>
        <name>GMP</name>
        <dbReference type="ChEBI" id="CHEBI:58115"/>
    </ligand>
</feature>
<dbReference type="GO" id="GO:0170057">
    <property type="term" value="F:RNA ligase (GTP) activity"/>
    <property type="evidence" value="ECO:0007669"/>
    <property type="project" value="UniProtKB-EC"/>
</dbReference>
<keyword evidence="7 11" id="KW-0464">Manganese</keyword>
<evidence type="ECO:0000256" key="6">
    <source>
        <dbReference type="ARBA" id="ARBA00023134"/>
    </source>
</evidence>
<evidence type="ECO:0000313" key="13">
    <source>
        <dbReference type="Proteomes" id="UP000051660"/>
    </source>
</evidence>
<dbReference type="InterPro" id="IPR001233">
    <property type="entry name" value="RtcB"/>
</dbReference>
<evidence type="ECO:0000256" key="8">
    <source>
        <dbReference type="ARBA" id="ARBA00047746"/>
    </source>
</evidence>
<gene>
    <name evidence="12" type="ORF">CQ14_33540</name>
</gene>
<dbReference type="EMBL" id="LLYB01000070">
    <property type="protein sequence ID" value="KRR23178.1"/>
    <property type="molecule type" value="Genomic_DNA"/>
</dbReference>
<dbReference type="Gene3D" id="3.90.1860.10">
    <property type="entry name" value="tRNA-splicing ligase RtcB"/>
    <property type="match status" value="1"/>
</dbReference>
<accession>A0A0R3MTT5</accession>
<dbReference type="GO" id="GO:0006396">
    <property type="term" value="P:RNA processing"/>
    <property type="evidence" value="ECO:0007669"/>
    <property type="project" value="InterPro"/>
</dbReference>
<comment type="cofactor">
    <cofactor evidence="11">
        <name>Mn(2+)</name>
        <dbReference type="ChEBI" id="CHEBI:29035"/>
    </cofactor>
    <text evidence="11">Binds 2 manganese ions per subunit.</text>
</comment>
<dbReference type="AlphaFoldDB" id="A0A0R3MTT5"/>
<feature type="binding site" evidence="10">
    <location>
        <begin position="238"/>
        <end position="239"/>
    </location>
    <ligand>
        <name>GMP</name>
        <dbReference type="ChEBI" id="CHEBI:58115"/>
    </ligand>
</feature>
<keyword evidence="4 10" id="KW-0547">Nucleotide-binding</keyword>
<dbReference type="GO" id="GO:0005525">
    <property type="term" value="F:GTP binding"/>
    <property type="evidence" value="ECO:0007669"/>
    <property type="project" value="UniProtKB-KW"/>
</dbReference>
<dbReference type="PANTHER" id="PTHR11118:SF1">
    <property type="entry name" value="RNA-SPLICING LIGASE RTCB HOMOLOG"/>
    <property type="match status" value="1"/>
</dbReference>
<name>A0A0R3MTT5_9BRAD</name>
<keyword evidence="3 11" id="KW-0479">Metal-binding</keyword>
<keyword evidence="6 10" id="KW-0342">GTP-binding</keyword>
<dbReference type="SUPFAM" id="SSF103365">
    <property type="entry name" value="Hypothetical protein PH1602"/>
    <property type="match status" value="1"/>
</dbReference>
<sequence length="397" mass="42478">MGTFPKVDGCAPIHVFASSKSWIEGNATLQLQQVAGLRSVRAVAAMPDLHPGKYGPVGCAVLSDLIHPQLVGSDIGCGMGLFQLDVAARKLRLDQLAGRLHALDQPWDGDTGNVLADAGLHVTAFDASLGSIGGGNHFCEFQAIEEILEPDIAALAGLDRDHAYVLVHSGSRGLGFSILEREMRNGQATLDPASEDGSAYMDAHDHAVQWARLNRRIIAERAAAAARADLRAVNDLAHNMVERQADAGGNVMALHRKGAAASDRGLVPVPGSRGTLSYLVEPLAAMRTDALASLAHGAGRKYDRASMHGRIRVKKSDVARLERNPYGGIVVCGDRGLLAEEAPEAYKNIERVIADLIEFGLARVVATFRPLVTFKKAQSSVALGAARREKSWKEDRR</sequence>
<dbReference type="Proteomes" id="UP000051660">
    <property type="component" value="Unassembled WGS sequence"/>
</dbReference>
<dbReference type="GO" id="GO:0003972">
    <property type="term" value="F:RNA ligase (ATP) activity"/>
    <property type="evidence" value="ECO:0007669"/>
    <property type="project" value="TreeGrafter"/>
</dbReference>
<protein>
    <recommendedName>
        <fullName evidence="1">3'-phosphate/5'-hydroxy nucleic acid ligase</fullName>
        <ecNumber evidence="1">6.5.1.8</ecNumber>
    </recommendedName>
</protein>
<evidence type="ECO:0000256" key="11">
    <source>
        <dbReference type="PIRSR" id="PIRSR601233-3"/>
    </source>
</evidence>
<dbReference type="Pfam" id="PF01139">
    <property type="entry name" value="RtcB"/>
    <property type="match status" value="2"/>
</dbReference>
<feature type="active site" description="GMP-histidine intermediate" evidence="9">
    <location>
        <position position="296"/>
    </location>
</feature>
<dbReference type="PANTHER" id="PTHR11118">
    <property type="entry name" value="RNA-SPLICING LIGASE RTCB HOMOLOG"/>
    <property type="match status" value="1"/>
</dbReference>